<dbReference type="eggNOG" id="COG3170">
    <property type="taxonomic scope" value="Bacteria"/>
</dbReference>
<name>E3BGW0_9VIBR</name>
<dbReference type="InterPro" id="IPR020011">
    <property type="entry name" value="FimV_C"/>
</dbReference>
<dbReference type="NCBIfam" id="TIGR03504">
    <property type="entry name" value="FimV_Cterm"/>
    <property type="match status" value="1"/>
</dbReference>
<accession>E3BGW0</accession>
<sequence length="403" mass="44537">VDELDAELVEEEFDVPDVSEEPVDAEPAAVDELDAELVEEEFEVPDVSEEPLKPETAIDEPIDTASLNEAEELVEFDELELPEYGEEEALADSEPLLEASAEPEAAIDEPIDTASLNEAEELVEFNEHELPEYGEEEALADSEPSPEASAEPEVAIDEPIDSSLSSEAVESADASSPVYELEDGSTDEPLDELDIANQQYDEKAFNELLSESSDLNVSPHLDKEISSEVSDSAGMDIEAMLEIGEDWNGFHLSPEQKAEISDEIPDSEREIWDQEHAQEQASEENWEDQDDLDDFQPQESEFKTIDELMAEVESEEEQSVDEELKLDVGLNEFPDIIGDIGDVNDDIDANSEAAGKLDLAKIYVEMNDSKGAIKLLEEAIVDGSDEIRQEAKKLIDDINNNTV</sequence>
<feature type="compositionally biased region" description="Acidic residues" evidence="2">
    <location>
        <begin position="82"/>
        <end position="91"/>
    </location>
</feature>
<dbReference type="STRING" id="796620.VIBC2010_14014"/>
<keyword evidence="4" id="KW-1185">Reference proteome</keyword>
<protein>
    <recommendedName>
        <fullName evidence="5">ATPase</fullName>
    </recommendedName>
</protein>
<dbReference type="AlphaFoldDB" id="E3BGW0"/>
<feature type="region of interest" description="Disordered" evidence="2">
    <location>
        <begin position="253"/>
        <end position="293"/>
    </location>
</feature>
<reference evidence="3 4" key="1">
    <citation type="journal article" date="2012" name="Int. J. Syst. Evol. Microbiol.">
        <title>Vibrio caribbeanicus sp. nov., isolated from the marine sponge Scleritoderma cyanea.</title>
        <authorList>
            <person name="Hoffmann M."/>
            <person name="Monday S.R."/>
            <person name="Allard M.W."/>
            <person name="Strain E.A."/>
            <person name="Whittaker P."/>
            <person name="Naum M."/>
            <person name="McCarthy P.J."/>
            <person name="Lopez J.V."/>
            <person name="Fischer M."/>
            <person name="Brown E.W."/>
        </authorList>
    </citation>
    <scope>NUCLEOTIDE SEQUENCE [LARGE SCALE GENOMIC DNA]</scope>
    <source>
        <strain evidence="3 4">ATCC BAA-2122</strain>
    </source>
</reference>
<feature type="region of interest" description="Disordered" evidence="2">
    <location>
        <begin position="42"/>
        <end position="64"/>
    </location>
</feature>
<dbReference type="Gene3D" id="1.20.58.2200">
    <property type="match status" value="1"/>
</dbReference>
<feature type="coiled-coil region" evidence="1">
    <location>
        <begin position="298"/>
        <end position="325"/>
    </location>
</feature>
<dbReference type="EMBL" id="AEIU01000050">
    <property type="protein sequence ID" value="EFP97767.1"/>
    <property type="molecule type" value="Genomic_DNA"/>
</dbReference>
<feature type="compositionally biased region" description="Low complexity" evidence="2">
    <location>
        <begin position="93"/>
        <end position="104"/>
    </location>
</feature>
<dbReference type="InterPro" id="IPR038440">
    <property type="entry name" value="FimV_C_sf"/>
</dbReference>
<evidence type="ECO:0008006" key="5">
    <source>
        <dbReference type="Google" id="ProtNLM"/>
    </source>
</evidence>
<evidence type="ECO:0000313" key="3">
    <source>
        <dbReference type="EMBL" id="EFP97767.1"/>
    </source>
</evidence>
<gene>
    <name evidence="3" type="ORF">VIBC2010_14014</name>
</gene>
<feature type="compositionally biased region" description="Acidic residues" evidence="2">
    <location>
        <begin position="281"/>
        <end position="293"/>
    </location>
</feature>
<comment type="caution">
    <text evidence="3">The sequence shown here is derived from an EMBL/GenBank/DDBJ whole genome shotgun (WGS) entry which is preliminary data.</text>
</comment>
<evidence type="ECO:0000256" key="2">
    <source>
        <dbReference type="SAM" id="MobiDB-lite"/>
    </source>
</evidence>
<feature type="compositionally biased region" description="Low complexity" evidence="2">
    <location>
        <begin position="141"/>
        <end position="153"/>
    </location>
</feature>
<evidence type="ECO:0000256" key="1">
    <source>
        <dbReference type="SAM" id="Coils"/>
    </source>
</evidence>
<feature type="non-terminal residue" evidence="3">
    <location>
        <position position="1"/>
    </location>
</feature>
<organism evidence="3 4">
    <name type="scientific">Vibrio caribbeanicus ATCC BAA-2122</name>
    <dbReference type="NCBI Taxonomy" id="796620"/>
    <lineage>
        <taxon>Bacteria</taxon>
        <taxon>Pseudomonadati</taxon>
        <taxon>Pseudomonadota</taxon>
        <taxon>Gammaproteobacteria</taxon>
        <taxon>Vibrionales</taxon>
        <taxon>Vibrionaceae</taxon>
        <taxon>Vibrio</taxon>
    </lineage>
</organism>
<feature type="compositionally biased region" description="Low complexity" evidence="2">
    <location>
        <begin position="161"/>
        <end position="176"/>
    </location>
</feature>
<evidence type="ECO:0000313" key="4">
    <source>
        <dbReference type="Proteomes" id="UP000002943"/>
    </source>
</evidence>
<feature type="compositionally biased region" description="Acidic residues" evidence="2">
    <location>
        <begin position="180"/>
        <end position="190"/>
    </location>
</feature>
<dbReference type="RefSeq" id="WP_009600204.1">
    <property type="nucleotide sequence ID" value="NZ_AEIU01000050.1"/>
</dbReference>
<feature type="compositionally biased region" description="Basic and acidic residues" evidence="2">
    <location>
        <begin position="254"/>
        <end position="278"/>
    </location>
</feature>
<proteinExistence type="predicted"/>
<keyword evidence="1" id="KW-0175">Coiled coil</keyword>
<dbReference type="Proteomes" id="UP000002943">
    <property type="component" value="Unassembled WGS sequence"/>
</dbReference>
<feature type="region of interest" description="Disordered" evidence="2">
    <location>
        <begin position="82"/>
        <end position="190"/>
    </location>
</feature>
<feature type="region of interest" description="Disordered" evidence="2">
    <location>
        <begin position="1"/>
        <end position="25"/>
    </location>
</feature>